<dbReference type="EMBL" id="AYZH01000012">
    <property type="protein sequence ID" value="KRN01954.1"/>
    <property type="molecule type" value="Genomic_DNA"/>
</dbReference>
<proteinExistence type="predicted"/>
<protein>
    <submittedName>
        <fullName evidence="1">Uncharacterized protein</fullName>
    </submittedName>
</protein>
<gene>
    <name evidence="1" type="ORF">FD13_GL000407</name>
</gene>
<dbReference type="Gene3D" id="3.40.50.720">
    <property type="entry name" value="NAD(P)-binding Rossmann-like Domain"/>
    <property type="match status" value="1"/>
</dbReference>
<dbReference type="Proteomes" id="UP000051589">
    <property type="component" value="Unassembled WGS sequence"/>
</dbReference>
<sequence>MIKRKEVMILKRVLIIGALDTAAQRYVDDLSHNQQFQLTVYTPSRVRLAESIQALTEEVLDEGGLTAAMLDQDVVVALVPTIRLTAMVKTLVTAANATGTRSLMISRTDDIDDLPGEIRMARQQLAQAQLHYDFITGLGGIGTLLGSTPVPSEVIPFDPLTGQQAG</sequence>
<accession>A0A0R2DDH7</accession>
<evidence type="ECO:0000313" key="1">
    <source>
        <dbReference type="EMBL" id="KRN01954.1"/>
    </source>
</evidence>
<dbReference type="PATRIC" id="fig|1423803.3.peg.402"/>
<name>A0A0R2DDH7_9LACO</name>
<keyword evidence="2" id="KW-1185">Reference proteome</keyword>
<dbReference type="AlphaFoldDB" id="A0A0R2DDH7"/>
<comment type="caution">
    <text evidence="1">The sequence shown here is derived from an EMBL/GenBank/DDBJ whole genome shotgun (WGS) entry which is preliminary data.</text>
</comment>
<reference evidence="1 2" key="1">
    <citation type="journal article" date="2015" name="Genome Announc.">
        <title>Expanding the biotechnology potential of lactobacilli through comparative genomics of 213 strains and associated genera.</title>
        <authorList>
            <person name="Sun Z."/>
            <person name="Harris H.M."/>
            <person name="McCann A."/>
            <person name="Guo C."/>
            <person name="Argimon S."/>
            <person name="Zhang W."/>
            <person name="Yang X."/>
            <person name="Jeffery I.B."/>
            <person name="Cooney J.C."/>
            <person name="Kagawa T.F."/>
            <person name="Liu W."/>
            <person name="Song Y."/>
            <person name="Salvetti E."/>
            <person name="Wrobel A."/>
            <person name="Rasinkangas P."/>
            <person name="Parkhill J."/>
            <person name="Rea M.C."/>
            <person name="O'Sullivan O."/>
            <person name="Ritari J."/>
            <person name="Douillard F.P."/>
            <person name="Paul Ross R."/>
            <person name="Yang R."/>
            <person name="Briner A.E."/>
            <person name="Felis G.E."/>
            <person name="de Vos W.M."/>
            <person name="Barrangou R."/>
            <person name="Klaenhammer T.R."/>
            <person name="Caufield P.W."/>
            <person name="Cui Y."/>
            <person name="Zhang H."/>
            <person name="O'Toole P.W."/>
        </authorList>
    </citation>
    <scope>NUCLEOTIDE SEQUENCE [LARGE SCALE GENOMIC DNA]</scope>
    <source>
        <strain evidence="1 2">DSM 21775</strain>
    </source>
</reference>
<organism evidence="1 2">
    <name type="scientific">Levilactobacillus senmaizukei DSM 21775 = NBRC 103853</name>
    <dbReference type="NCBI Taxonomy" id="1423803"/>
    <lineage>
        <taxon>Bacteria</taxon>
        <taxon>Bacillati</taxon>
        <taxon>Bacillota</taxon>
        <taxon>Bacilli</taxon>
        <taxon>Lactobacillales</taxon>
        <taxon>Lactobacillaceae</taxon>
        <taxon>Levilactobacillus</taxon>
    </lineage>
</organism>
<dbReference type="RefSeq" id="WP_235809011.1">
    <property type="nucleotide sequence ID" value="NZ_AYZH01000012.1"/>
</dbReference>
<evidence type="ECO:0000313" key="2">
    <source>
        <dbReference type="Proteomes" id="UP000051589"/>
    </source>
</evidence>